<dbReference type="Gene3D" id="2.130.10.10">
    <property type="entry name" value="YVTN repeat-like/Quinoprotein amine dehydrogenase"/>
    <property type="match status" value="1"/>
</dbReference>
<keyword evidence="1" id="KW-0853">WD repeat</keyword>
<feature type="coiled-coil region" evidence="3">
    <location>
        <begin position="189"/>
        <end position="216"/>
    </location>
</feature>
<dbReference type="Gene3D" id="2.10.90.10">
    <property type="entry name" value="Cystine-knot cytokines"/>
    <property type="match status" value="1"/>
</dbReference>
<dbReference type="PANTHER" id="PTHR15574">
    <property type="entry name" value="WD REPEAT DOMAIN-CONTAINING FAMILY"/>
    <property type="match status" value="1"/>
</dbReference>
<dbReference type="SMART" id="SM00320">
    <property type="entry name" value="WD40"/>
    <property type="match status" value="7"/>
</dbReference>
<dbReference type="InterPro" id="IPR036322">
    <property type="entry name" value="WD40_repeat_dom_sf"/>
</dbReference>
<evidence type="ECO:0000313" key="5">
    <source>
        <dbReference type="Proteomes" id="UP001558632"/>
    </source>
</evidence>
<evidence type="ECO:0000313" key="4">
    <source>
        <dbReference type="EMBL" id="KAL1232990.1"/>
    </source>
</evidence>
<keyword evidence="2" id="KW-0677">Repeat</keyword>
<dbReference type="InterPro" id="IPR029034">
    <property type="entry name" value="Cystine-knot_cytokine"/>
</dbReference>
<name>A0ABR3K9W7_TRISP</name>
<protein>
    <submittedName>
        <fullName evidence="4">DDB1- and CUL4-associated factor</fullName>
    </submittedName>
</protein>
<dbReference type="SUPFAM" id="SSF50978">
    <property type="entry name" value="WD40 repeat-like"/>
    <property type="match status" value="1"/>
</dbReference>
<dbReference type="InterPro" id="IPR015943">
    <property type="entry name" value="WD40/YVTN_repeat-like_dom_sf"/>
</dbReference>
<proteinExistence type="predicted"/>
<dbReference type="PANTHER" id="PTHR15574:SF21">
    <property type="entry name" value="DDB1- AND CUL4-ASSOCIATED FACTOR 8"/>
    <property type="match status" value="1"/>
</dbReference>
<evidence type="ECO:0000256" key="2">
    <source>
        <dbReference type="ARBA" id="ARBA00022737"/>
    </source>
</evidence>
<dbReference type="Proteomes" id="UP001558632">
    <property type="component" value="Unassembled WGS sequence"/>
</dbReference>
<evidence type="ECO:0000256" key="1">
    <source>
        <dbReference type="ARBA" id="ARBA00022574"/>
    </source>
</evidence>
<dbReference type="InterPro" id="IPR045151">
    <property type="entry name" value="DCAF8"/>
</dbReference>
<gene>
    <name evidence="4" type="ORF">TSPI_04088</name>
</gene>
<dbReference type="InterPro" id="IPR001680">
    <property type="entry name" value="WD40_rpt"/>
</dbReference>
<dbReference type="EMBL" id="JBEUSY010000444">
    <property type="protein sequence ID" value="KAL1232990.1"/>
    <property type="molecule type" value="Genomic_DNA"/>
</dbReference>
<evidence type="ECO:0000256" key="3">
    <source>
        <dbReference type="SAM" id="Coils"/>
    </source>
</evidence>
<reference evidence="4 5" key="1">
    <citation type="submission" date="2024-07" db="EMBL/GenBank/DDBJ databases">
        <title>Enhanced genomic and transcriptomic resources for Trichinella pseudospiralis and T. spiralis underpin the discovery of pronounced molecular differences between stages and species.</title>
        <authorList>
            <person name="Pasi K.K."/>
            <person name="La Rosa G."/>
            <person name="Gomez-Morales M.A."/>
            <person name="Tosini F."/>
            <person name="Sumanam S."/>
            <person name="Young N.D."/>
            <person name="Chang B.C."/>
            <person name="Robin G.B."/>
        </authorList>
    </citation>
    <scope>NUCLEOTIDE SEQUENCE [LARGE SCALE GENOMIC DNA]</scope>
    <source>
        <strain evidence="4">ISS534</strain>
    </source>
</reference>
<sequence length="848" mass="96313">MWLLFNIITLIATGDDDLLCRAECDTRIVPAFAFTAQQIPLTSSILQTYANPPVRSPPISTIQNAQQDTCPCAKQVNEKKCSSYDSRYLAVDLEEAIIEFPDLMMMQVPAKWSLTGGEEEMPYPPAPPYPTVSKFRATGMVMPKSFEHPTHKSQLTVTTSSYSRCRDTECQFCSFMLTQRLREMGLLSEQQYNEIRKTIQDRLKNLARKANNTETVLNSTMAQALQSVSHLGLEEWNRTESTNSRRFRREISEVEIGKRYRIDCIKRGEPVDGSEWLGLCNVCWVWRKLPENYFPRYVNELVCDNDTKCLSGWGTCKQRHRNLEIMKNMGTAEEPQWRPITLNAASFCDCFVRYGTRVWDCYPNQERGNVASSENVSFTGSEMSFFSESLWSSDDNGENGDMDSDISFSLWDDPLELEVRMPRDESETSEQEIVQWEYPRSNWNVWRAWKERQNGLKANMSSDWFGYKAMGRLLISGSDDCRLILWDWALGKPLVTVPSGHTHNIFQAKFTSVLDDGGIVTSAYDGQVRYLKVSPDGSVNVSKQLVLHEEAAHSISMVSHNPNVILSCGSDGYVFEIDLREDEPKRLFCSSDVNGISYPLYSIAAHPRKPEEFAIAGLSNYVLFFDRRKVAQSPCAERRYRQESELESDNIVTSIVYSHDGLELLASYSGLSAHLFDTSHSDYASPIKSYFGYRNFQTVKGINFYGPSSEFIMSGSDCGHIFFWDKNSEKLVNILLGEERGVVNALVAHPHCSVVATSGLESVVKLWAPIGGKGNLNPAYVQRVLRSNARYRYRRNIMFTARGQIPSATGATAERVVRFRPPAVMREADIESPEWRQNGDFPPECHMS</sequence>
<comment type="caution">
    <text evidence="4">The sequence shown here is derived from an EMBL/GenBank/DDBJ whole genome shotgun (WGS) entry which is preliminary data.</text>
</comment>
<dbReference type="SUPFAM" id="SSF57501">
    <property type="entry name" value="Cystine-knot cytokines"/>
    <property type="match status" value="1"/>
</dbReference>
<keyword evidence="5" id="KW-1185">Reference proteome</keyword>
<keyword evidence="3" id="KW-0175">Coiled coil</keyword>
<accession>A0ABR3K9W7</accession>
<organism evidence="4 5">
    <name type="scientific">Trichinella spiralis</name>
    <name type="common">Trichina worm</name>
    <dbReference type="NCBI Taxonomy" id="6334"/>
    <lineage>
        <taxon>Eukaryota</taxon>
        <taxon>Metazoa</taxon>
        <taxon>Ecdysozoa</taxon>
        <taxon>Nematoda</taxon>
        <taxon>Enoplea</taxon>
        <taxon>Dorylaimia</taxon>
        <taxon>Trichinellida</taxon>
        <taxon>Trichinellidae</taxon>
        <taxon>Trichinella</taxon>
    </lineage>
</organism>